<keyword evidence="4 13" id="KW-0963">Cytoplasm</keyword>
<dbReference type="UniPathway" id="UPA00392"/>
<evidence type="ECO:0000256" key="13">
    <source>
        <dbReference type="HAMAP-Rule" id="MF_00113"/>
    </source>
</evidence>
<dbReference type="PANTHER" id="PTHR30307:SF0">
    <property type="entry name" value="S-ADENOSYLMETHIONINE:TRNA RIBOSYLTRANSFERASE-ISOMERASE"/>
    <property type="match status" value="1"/>
</dbReference>
<dbReference type="PANTHER" id="PTHR30307">
    <property type="entry name" value="S-ADENOSYLMETHIONINE:TRNA RIBOSYLTRANSFERASE-ISOMERASE"/>
    <property type="match status" value="1"/>
</dbReference>
<keyword evidence="5 13" id="KW-0808">Transferase</keyword>
<comment type="catalytic activity">
    <reaction evidence="8 13">
        <text>7-aminomethyl-7-carbaguanosine(34) in tRNA + S-adenosyl-L-methionine = epoxyqueuosine(34) in tRNA + adenine + L-methionine + 2 H(+)</text>
        <dbReference type="Rhea" id="RHEA:32155"/>
        <dbReference type="Rhea" id="RHEA-COMP:10342"/>
        <dbReference type="Rhea" id="RHEA-COMP:18582"/>
        <dbReference type="ChEBI" id="CHEBI:15378"/>
        <dbReference type="ChEBI" id="CHEBI:16708"/>
        <dbReference type="ChEBI" id="CHEBI:57844"/>
        <dbReference type="ChEBI" id="CHEBI:59789"/>
        <dbReference type="ChEBI" id="CHEBI:82833"/>
        <dbReference type="ChEBI" id="CHEBI:194443"/>
        <dbReference type="EC" id="2.4.99.17"/>
    </reaction>
</comment>
<keyword evidence="7 13" id="KW-0671">Queuosine biosynthesis</keyword>
<evidence type="ECO:0000313" key="14">
    <source>
        <dbReference type="EMBL" id="SFD77678.1"/>
    </source>
</evidence>
<dbReference type="EC" id="2.4.99.17" evidence="10 13"/>
<protein>
    <recommendedName>
        <fullName evidence="11 13">S-adenosylmethionine:tRNA ribosyltransferase-isomerase</fullName>
        <ecNumber evidence="10 13">2.4.99.17</ecNumber>
    </recommendedName>
    <alternativeName>
        <fullName evidence="12 13">Queuosine biosynthesis protein QueA</fullName>
    </alternativeName>
</protein>
<evidence type="ECO:0000256" key="7">
    <source>
        <dbReference type="ARBA" id="ARBA00022785"/>
    </source>
</evidence>
<dbReference type="InterPro" id="IPR042119">
    <property type="entry name" value="QueA_dom2"/>
</dbReference>
<dbReference type="GO" id="GO:0051075">
    <property type="term" value="F:S-adenosylmethionine:tRNA ribosyltransferase-isomerase activity"/>
    <property type="evidence" value="ECO:0007669"/>
    <property type="project" value="UniProtKB-EC"/>
</dbReference>
<dbReference type="NCBIfam" id="NF001140">
    <property type="entry name" value="PRK00147.1"/>
    <property type="match status" value="1"/>
</dbReference>
<evidence type="ECO:0000256" key="9">
    <source>
        <dbReference type="ARBA" id="ARBA00061210"/>
    </source>
</evidence>
<dbReference type="InterPro" id="IPR003699">
    <property type="entry name" value="QueA"/>
</dbReference>
<proteinExistence type="inferred from homology"/>
<dbReference type="SUPFAM" id="SSF111337">
    <property type="entry name" value="QueA-like"/>
    <property type="match status" value="1"/>
</dbReference>
<evidence type="ECO:0000256" key="10">
    <source>
        <dbReference type="ARBA" id="ARBA00066503"/>
    </source>
</evidence>
<keyword evidence="6 13" id="KW-0949">S-adenosyl-L-methionine</keyword>
<evidence type="ECO:0000256" key="2">
    <source>
        <dbReference type="ARBA" id="ARBA00004691"/>
    </source>
</evidence>
<dbReference type="NCBIfam" id="TIGR00113">
    <property type="entry name" value="queA"/>
    <property type="match status" value="1"/>
</dbReference>
<evidence type="ECO:0000256" key="1">
    <source>
        <dbReference type="ARBA" id="ARBA00004496"/>
    </source>
</evidence>
<reference evidence="15" key="1">
    <citation type="submission" date="2016-10" db="EMBL/GenBank/DDBJ databases">
        <authorList>
            <person name="Varghese N."/>
            <person name="Submissions S."/>
        </authorList>
    </citation>
    <scope>NUCLEOTIDE SEQUENCE [LARGE SCALE GENOMIC DNA]</scope>
    <source>
        <strain evidence="15">JCM 2783</strain>
    </source>
</reference>
<dbReference type="Gene3D" id="2.40.10.240">
    <property type="entry name" value="QueA-like"/>
    <property type="match status" value="1"/>
</dbReference>
<dbReference type="GO" id="GO:0005737">
    <property type="term" value="C:cytoplasm"/>
    <property type="evidence" value="ECO:0007669"/>
    <property type="project" value="UniProtKB-SubCell"/>
</dbReference>
<dbReference type="FunFam" id="3.40.1780.10:FF:000001">
    <property type="entry name" value="S-adenosylmethionine:tRNA ribosyltransferase-isomerase"/>
    <property type="match status" value="1"/>
</dbReference>
<dbReference type="AlphaFoldDB" id="A0A1I1V6M1"/>
<comment type="subunit">
    <text evidence="3 13">Monomer.</text>
</comment>
<evidence type="ECO:0000256" key="8">
    <source>
        <dbReference type="ARBA" id="ARBA00052751"/>
    </source>
</evidence>
<accession>A0A1I1V6M1</accession>
<dbReference type="FunFam" id="2.40.10.240:FF:000001">
    <property type="entry name" value="S-adenosylmethionine:tRNA ribosyltransferase-isomerase"/>
    <property type="match status" value="1"/>
</dbReference>
<gene>
    <name evidence="13" type="primary">queA</name>
    <name evidence="14" type="ORF">SAMN05216372_10459</name>
</gene>
<organism evidence="14 15">
    <name type="scientific">Pseudomonas straminea</name>
    <dbReference type="NCBI Taxonomy" id="47882"/>
    <lineage>
        <taxon>Bacteria</taxon>
        <taxon>Pseudomonadati</taxon>
        <taxon>Pseudomonadota</taxon>
        <taxon>Gammaproteobacteria</taxon>
        <taxon>Pseudomonadales</taxon>
        <taxon>Pseudomonadaceae</taxon>
        <taxon>Phytopseudomonas</taxon>
    </lineage>
</organism>
<dbReference type="InterPro" id="IPR042118">
    <property type="entry name" value="QueA_dom1"/>
</dbReference>
<dbReference type="GO" id="GO:0008616">
    <property type="term" value="P:tRNA queuosine(34) biosynthetic process"/>
    <property type="evidence" value="ECO:0007669"/>
    <property type="project" value="UniProtKB-UniRule"/>
</dbReference>
<dbReference type="Pfam" id="PF02547">
    <property type="entry name" value="Queuosine_synth"/>
    <property type="match status" value="1"/>
</dbReference>
<evidence type="ECO:0000313" key="15">
    <source>
        <dbReference type="Proteomes" id="UP000243950"/>
    </source>
</evidence>
<name>A0A1I1V6M1_PSEOC</name>
<dbReference type="InterPro" id="IPR036100">
    <property type="entry name" value="QueA_sf"/>
</dbReference>
<keyword evidence="14" id="KW-0413">Isomerase</keyword>
<evidence type="ECO:0000256" key="5">
    <source>
        <dbReference type="ARBA" id="ARBA00022679"/>
    </source>
</evidence>
<comment type="similarity">
    <text evidence="9 13">Belongs to the QueA family.</text>
</comment>
<evidence type="ECO:0000256" key="6">
    <source>
        <dbReference type="ARBA" id="ARBA00022691"/>
    </source>
</evidence>
<evidence type="ECO:0000256" key="4">
    <source>
        <dbReference type="ARBA" id="ARBA00022490"/>
    </source>
</evidence>
<comment type="function">
    <text evidence="13">Transfers and isomerizes the ribose moiety from AdoMet to the 7-aminomethyl group of 7-deazaguanine (preQ1-tRNA) to give epoxyqueuosine (oQ-tRNA).</text>
</comment>
<keyword evidence="15" id="KW-1185">Reference proteome</keyword>
<comment type="pathway">
    <text evidence="2 13">tRNA modification; tRNA-queuosine biosynthesis.</text>
</comment>
<evidence type="ECO:0000256" key="11">
    <source>
        <dbReference type="ARBA" id="ARBA00069325"/>
    </source>
</evidence>
<dbReference type="EMBL" id="FOMO01000004">
    <property type="protein sequence ID" value="SFD77678.1"/>
    <property type="molecule type" value="Genomic_DNA"/>
</dbReference>
<dbReference type="Gene3D" id="3.40.1780.10">
    <property type="entry name" value="QueA-like"/>
    <property type="match status" value="1"/>
</dbReference>
<evidence type="ECO:0000256" key="12">
    <source>
        <dbReference type="ARBA" id="ARBA00076160"/>
    </source>
</evidence>
<evidence type="ECO:0000256" key="3">
    <source>
        <dbReference type="ARBA" id="ARBA00011245"/>
    </source>
</evidence>
<dbReference type="HAMAP" id="MF_00113">
    <property type="entry name" value="QueA"/>
    <property type="match status" value="1"/>
</dbReference>
<sequence>MRSRGHLQGIPVSCSALQYDTLPIMRVADFHFDLPDERIARHPLAERRASRLLILDGASGALAHRQFADLLEYLRPGDLMVFNNTRVIPARLFGQKATGGKLEILVERVLDEHRVLAHIRSSKSPKPGSLIDIDGGAQAQMLARHDALFELRFEEPVLPLLERVGHMPLPPYIDRPDDAADRERYQTVYAQKAGAVAAPTAGLHFDDELLAALREKGVESAFVTLHVGAGTFQPVRVERIEDHHMHSEWLEVSQDVVDAVEACRARGGRVVAVGTTSVRSLESAARDGELKPFSGDTDIFIYPGRPFHVVDALVTNFHLPESTLLMLVSAFAGYPETMAAYAEAVAEGYRFFSYGDAMFITRNPAARGPEVSV</sequence>
<dbReference type="Proteomes" id="UP000243950">
    <property type="component" value="Unassembled WGS sequence"/>
</dbReference>
<comment type="subcellular location">
    <subcellularLocation>
        <location evidence="1 13">Cytoplasm</location>
    </subcellularLocation>
</comment>